<evidence type="ECO:0000256" key="5">
    <source>
        <dbReference type="ARBA" id="ARBA00022801"/>
    </source>
</evidence>
<dbReference type="PROSITE" id="PS01306">
    <property type="entry name" value="UPF0054"/>
    <property type="match status" value="1"/>
</dbReference>
<keyword evidence="5 7" id="KW-0378">Hydrolase</keyword>
<dbReference type="GO" id="GO:0004521">
    <property type="term" value="F:RNA endonuclease activity"/>
    <property type="evidence" value="ECO:0007669"/>
    <property type="project" value="UniProtKB-UniRule"/>
</dbReference>
<reference evidence="8" key="2">
    <citation type="submission" date="2020-09" db="EMBL/GenBank/DDBJ databases">
        <authorList>
            <person name="Sun Q."/>
            <person name="Kim S."/>
        </authorList>
    </citation>
    <scope>NUCLEOTIDE SEQUENCE</scope>
    <source>
        <strain evidence="8">KCTC 32296</strain>
    </source>
</reference>
<comment type="function">
    <text evidence="7">Single strand-specific metallo-endoribonuclease involved in late-stage 70S ribosome quality control and in maturation of the 3' terminus of the 16S rRNA.</text>
</comment>
<dbReference type="AlphaFoldDB" id="A0A918UP96"/>
<comment type="caution">
    <text evidence="8">The sequence shown here is derived from an EMBL/GenBank/DDBJ whole genome shotgun (WGS) entry which is preliminary data.</text>
</comment>
<feature type="binding site" evidence="7">
    <location>
        <position position="130"/>
    </location>
    <ligand>
        <name>Zn(2+)</name>
        <dbReference type="ChEBI" id="CHEBI:29105"/>
        <note>catalytic</note>
    </ligand>
</feature>
<feature type="binding site" evidence="7">
    <location>
        <position position="124"/>
    </location>
    <ligand>
        <name>Zn(2+)</name>
        <dbReference type="ChEBI" id="CHEBI:29105"/>
        <note>catalytic</note>
    </ligand>
</feature>
<dbReference type="InterPro" id="IPR020549">
    <property type="entry name" value="YbeY_CS"/>
</dbReference>
<dbReference type="GO" id="GO:0006364">
    <property type="term" value="P:rRNA processing"/>
    <property type="evidence" value="ECO:0007669"/>
    <property type="project" value="UniProtKB-UniRule"/>
</dbReference>
<dbReference type="NCBIfam" id="TIGR00043">
    <property type="entry name" value="rRNA maturation RNase YbeY"/>
    <property type="match status" value="1"/>
</dbReference>
<keyword evidence="6 7" id="KW-0862">Zinc</keyword>
<dbReference type="InterPro" id="IPR002036">
    <property type="entry name" value="YbeY"/>
</dbReference>
<reference evidence="8" key="1">
    <citation type="journal article" date="2014" name="Int. J. Syst. Evol. Microbiol.">
        <title>Complete genome sequence of Corynebacterium casei LMG S-19264T (=DSM 44701T), isolated from a smear-ripened cheese.</title>
        <authorList>
            <consortium name="US DOE Joint Genome Institute (JGI-PGF)"/>
            <person name="Walter F."/>
            <person name="Albersmeier A."/>
            <person name="Kalinowski J."/>
            <person name="Ruckert C."/>
        </authorList>
    </citation>
    <scope>NUCLEOTIDE SEQUENCE</scope>
    <source>
        <strain evidence="8">KCTC 32296</strain>
    </source>
</reference>
<dbReference type="SUPFAM" id="SSF55486">
    <property type="entry name" value="Metalloproteases ('zincins'), catalytic domain"/>
    <property type="match status" value="1"/>
</dbReference>
<evidence type="ECO:0000256" key="1">
    <source>
        <dbReference type="ARBA" id="ARBA00010875"/>
    </source>
</evidence>
<gene>
    <name evidence="7 8" type="primary">ybeY</name>
    <name evidence="8" type="ORF">GCM10011273_07300</name>
</gene>
<dbReference type="EMBL" id="BMZB01000001">
    <property type="protein sequence ID" value="GGZ24609.1"/>
    <property type="molecule type" value="Genomic_DNA"/>
</dbReference>
<keyword evidence="7" id="KW-0690">Ribosome biogenesis</keyword>
<evidence type="ECO:0000256" key="3">
    <source>
        <dbReference type="ARBA" id="ARBA00022723"/>
    </source>
</evidence>
<dbReference type="RefSeq" id="WP_189484994.1">
    <property type="nucleotide sequence ID" value="NZ_BMZB01000001.1"/>
</dbReference>
<comment type="similarity">
    <text evidence="1 7">Belongs to the endoribonuclease YbeY family.</text>
</comment>
<feature type="binding site" evidence="7">
    <location>
        <position position="120"/>
    </location>
    <ligand>
        <name>Zn(2+)</name>
        <dbReference type="ChEBI" id="CHEBI:29105"/>
        <note>catalytic</note>
    </ligand>
</feature>
<proteinExistence type="inferred from homology"/>
<dbReference type="InterPro" id="IPR023091">
    <property type="entry name" value="MetalPrtase_cat_dom_sf_prd"/>
</dbReference>
<keyword evidence="7" id="KW-0963">Cytoplasm</keyword>
<accession>A0A918UP96</accession>
<name>A0A918UP96_9CAUL</name>
<dbReference type="GO" id="GO:0005737">
    <property type="term" value="C:cytoplasm"/>
    <property type="evidence" value="ECO:0007669"/>
    <property type="project" value="UniProtKB-SubCell"/>
</dbReference>
<dbReference type="Proteomes" id="UP000662572">
    <property type="component" value="Unassembled WGS sequence"/>
</dbReference>
<evidence type="ECO:0000313" key="9">
    <source>
        <dbReference type="Proteomes" id="UP000662572"/>
    </source>
</evidence>
<evidence type="ECO:0000256" key="6">
    <source>
        <dbReference type="ARBA" id="ARBA00022833"/>
    </source>
</evidence>
<dbReference type="Gene3D" id="3.40.390.30">
    <property type="entry name" value="Metalloproteases ('zincins'), catalytic domain"/>
    <property type="match status" value="1"/>
</dbReference>
<keyword evidence="9" id="KW-1185">Reference proteome</keyword>
<protein>
    <recommendedName>
        <fullName evidence="7">Endoribonuclease YbeY</fullName>
        <ecNumber evidence="7">3.1.-.-</ecNumber>
    </recommendedName>
</protein>
<evidence type="ECO:0000313" key="8">
    <source>
        <dbReference type="EMBL" id="GGZ24609.1"/>
    </source>
</evidence>
<organism evidence="8 9">
    <name type="scientific">Asticcacaulis endophyticus</name>
    <dbReference type="NCBI Taxonomy" id="1395890"/>
    <lineage>
        <taxon>Bacteria</taxon>
        <taxon>Pseudomonadati</taxon>
        <taxon>Pseudomonadota</taxon>
        <taxon>Alphaproteobacteria</taxon>
        <taxon>Caulobacterales</taxon>
        <taxon>Caulobacteraceae</taxon>
        <taxon>Asticcacaulis</taxon>
    </lineage>
</organism>
<comment type="subcellular location">
    <subcellularLocation>
        <location evidence="7">Cytoplasm</location>
    </subcellularLocation>
</comment>
<dbReference type="PANTHER" id="PTHR46986">
    <property type="entry name" value="ENDORIBONUCLEASE YBEY, CHLOROPLASTIC"/>
    <property type="match status" value="1"/>
</dbReference>
<dbReference type="GO" id="GO:0008270">
    <property type="term" value="F:zinc ion binding"/>
    <property type="evidence" value="ECO:0007669"/>
    <property type="project" value="UniProtKB-UniRule"/>
</dbReference>
<dbReference type="HAMAP" id="MF_00009">
    <property type="entry name" value="Endoribonucl_YbeY"/>
    <property type="match status" value="1"/>
</dbReference>
<evidence type="ECO:0000256" key="4">
    <source>
        <dbReference type="ARBA" id="ARBA00022759"/>
    </source>
</evidence>
<dbReference type="PANTHER" id="PTHR46986:SF1">
    <property type="entry name" value="ENDORIBONUCLEASE YBEY, CHLOROPLASTIC"/>
    <property type="match status" value="1"/>
</dbReference>
<keyword evidence="7" id="KW-0698">rRNA processing</keyword>
<evidence type="ECO:0000256" key="7">
    <source>
        <dbReference type="HAMAP-Rule" id="MF_00009"/>
    </source>
</evidence>
<evidence type="ECO:0000256" key="2">
    <source>
        <dbReference type="ARBA" id="ARBA00022722"/>
    </source>
</evidence>
<keyword evidence="3 7" id="KW-0479">Metal-binding</keyword>
<keyword evidence="2 7" id="KW-0540">Nuclease</keyword>
<comment type="cofactor">
    <cofactor evidence="7">
        <name>Zn(2+)</name>
        <dbReference type="ChEBI" id="CHEBI:29105"/>
    </cofactor>
    <text evidence="7">Binds 1 zinc ion.</text>
</comment>
<sequence length="161" mass="17957">MESPVLVDIEVEHEDWLDVLPEAPHLIQTAIEATFAHLETSQQADIVVLLTDDAEMKDLNKQYRQKNAPTNVLSFPAPKIAGVTDIAHLGDMALGLETCVREAKEQNKTLANHVTHLSIHGALHLLGYDHMVETEAQEMEDLERDVLKSLNIADPYLTDET</sequence>
<keyword evidence="4 7" id="KW-0255">Endonuclease</keyword>
<dbReference type="Pfam" id="PF02130">
    <property type="entry name" value="YbeY"/>
    <property type="match status" value="1"/>
</dbReference>
<dbReference type="EC" id="3.1.-.-" evidence="7"/>
<dbReference type="GO" id="GO:0004222">
    <property type="term" value="F:metalloendopeptidase activity"/>
    <property type="evidence" value="ECO:0007669"/>
    <property type="project" value="InterPro"/>
</dbReference>